<evidence type="ECO:0000256" key="2">
    <source>
        <dbReference type="ARBA" id="ARBA00004733"/>
    </source>
</evidence>
<feature type="active site" description="Proton acceptor" evidence="9">
    <location>
        <position position="62"/>
    </location>
</feature>
<evidence type="ECO:0000256" key="4">
    <source>
        <dbReference type="ARBA" id="ARBA00022605"/>
    </source>
</evidence>
<dbReference type="UniPathway" id="UPA00035">
    <property type="reaction ID" value="UER00044"/>
</dbReference>
<dbReference type="Proteomes" id="UP000063718">
    <property type="component" value="Unassembled WGS sequence"/>
</dbReference>
<evidence type="ECO:0000256" key="6">
    <source>
        <dbReference type="ARBA" id="ARBA00023141"/>
    </source>
</evidence>
<evidence type="ECO:0000256" key="8">
    <source>
        <dbReference type="ARBA" id="ARBA00049047"/>
    </source>
</evidence>
<dbReference type="InterPro" id="IPR002028">
    <property type="entry name" value="Trp_synthase_suA"/>
</dbReference>
<dbReference type="NCBIfam" id="TIGR00262">
    <property type="entry name" value="trpA"/>
    <property type="match status" value="1"/>
</dbReference>
<organism evidence="11">
    <name type="scientific">Moorella thermoacetica Y72</name>
    <dbReference type="NCBI Taxonomy" id="1325331"/>
    <lineage>
        <taxon>Bacteria</taxon>
        <taxon>Bacillati</taxon>
        <taxon>Bacillota</taxon>
        <taxon>Clostridia</taxon>
        <taxon>Neomoorellales</taxon>
        <taxon>Neomoorellaceae</taxon>
        <taxon>Neomoorella</taxon>
    </lineage>
</organism>
<evidence type="ECO:0000256" key="10">
    <source>
        <dbReference type="RuleBase" id="RU003662"/>
    </source>
</evidence>
<dbReference type="HAMAP" id="MF_00131">
    <property type="entry name" value="Trp_synth_alpha"/>
    <property type="match status" value="1"/>
</dbReference>
<keyword evidence="7 9" id="KW-0456">Lyase</keyword>
<comment type="pathway">
    <text evidence="2 9">Amino-acid biosynthesis; L-tryptophan biosynthesis; L-tryptophan from chorismate: step 5/5.</text>
</comment>
<dbReference type="CDD" id="cd04724">
    <property type="entry name" value="Tryptophan_synthase_alpha"/>
    <property type="match status" value="1"/>
</dbReference>
<dbReference type="AlphaFoldDB" id="A0A0S6UF36"/>
<comment type="similarity">
    <text evidence="9 10">Belongs to the TrpA family.</text>
</comment>
<sequence length="260" mass="27038">MGIERITAAFAARKKEGRKALIVYLCAGDPSLEVTGQAVRELAGAGVDLIELGVPFSDPVADGPVIQAASKRALAAGVTLPEILELVKSLRSGLAVPLILMSYYNPLLQYGLERLTADLAAAGVDGLIVPDLPLEENLPLRQTLEPAGLALIPLVAPTTPGERLARIAATARGFIYCVSLTGVTGVREGLPPGIDEYLAGVRAVTDLPLGIGFGIGSPDQARLLAPMGDGIIVGSALVDVLHQEGLPAALRLVERLRHAL</sequence>
<dbReference type="GO" id="GO:0005829">
    <property type="term" value="C:cytosol"/>
    <property type="evidence" value="ECO:0007669"/>
    <property type="project" value="TreeGrafter"/>
</dbReference>
<evidence type="ECO:0000256" key="3">
    <source>
        <dbReference type="ARBA" id="ARBA00011270"/>
    </source>
</evidence>
<protein>
    <recommendedName>
        <fullName evidence="9">Tryptophan synthase alpha chain</fullName>
        <ecNumber evidence="9">4.2.1.20</ecNumber>
    </recommendedName>
</protein>
<dbReference type="PANTHER" id="PTHR43406:SF1">
    <property type="entry name" value="TRYPTOPHAN SYNTHASE ALPHA CHAIN, CHLOROPLASTIC"/>
    <property type="match status" value="1"/>
</dbReference>
<evidence type="ECO:0000256" key="1">
    <source>
        <dbReference type="ARBA" id="ARBA00003365"/>
    </source>
</evidence>
<comment type="subunit">
    <text evidence="3 9">Tetramer of two alpha and two beta chains.</text>
</comment>
<evidence type="ECO:0000313" key="11">
    <source>
        <dbReference type="EMBL" id="GAF27119.1"/>
    </source>
</evidence>
<dbReference type="RefSeq" id="WP_025774844.1">
    <property type="nucleotide sequence ID" value="NZ_DF238840.1"/>
</dbReference>
<dbReference type="GO" id="GO:0004834">
    <property type="term" value="F:tryptophan synthase activity"/>
    <property type="evidence" value="ECO:0007669"/>
    <property type="project" value="UniProtKB-UniRule"/>
</dbReference>
<dbReference type="Pfam" id="PF00290">
    <property type="entry name" value="Trp_syntA"/>
    <property type="match status" value="1"/>
</dbReference>
<dbReference type="InterPro" id="IPR011060">
    <property type="entry name" value="RibuloseP-bd_barrel"/>
</dbReference>
<dbReference type="PROSITE" id="PS00167">
    <property type="entry name" value="TRP_SYNTHASE_ALPHA"/>
    <property type="match status" value="1"/>
</dbReference>
<reference evidence="11" key="1">
    <citation type="journal article" date="2014" name="Gene">
        <title>Genome-guided analysis of transformation efficiency and carbon dioxide assimilation by Moorella thermoacetica Y72.</title>
        <authorList>
            <person name="Tsukahara K."/>
            <person name="Kita A."/>
            <person name="Nakashimada Y."/>
            <person name="Hoshino T."/>
            <person name="Murakami K."/>
        </authorList>
    </citation>
    <scope>NUCLEOTIDE SEQUENCE [LARGE SCALE GENOMIC DNA]</scope>
    <source>
        <strain evidence="11">Y72</strain>
    </source>
</reference>
<dbReference type="Gene3D" id="3.20.20.70">
    <property type="entry name" value="Aldolase class I"/>
    <property type="match status" value="1"/>
</dbReference>
<comment type="catalytic activity">
    <reaction evidence="8 9">
        <text>(1S,2R)-1-C-(indol-3-yl)glycerol 3-phosphate + L-serine = D-glyceraldehyde 3-phosphate + L-tryptophan + H2O</text>
        <dbReference type="Rhea" id="RHEA:10532"/>
        <dbReference type="ChEBI" id="CHEBI:15377"/>
        <dbReference type="ChEBI" id="CHEBI:33384"/>
        <dbReference type="ChEBI" id="CHEBI:57912"/>
        <dbReference type="ChEBI" id="CHEBI:58866"/>
        <dbReference type="ChEBI" id="CHEBI:59776"/>
        <dbReference type="EC" id="4.2.1.20"/>
    </reaction>
</comment>
<keyword evidence="6 9" id="KW-0057">Aromatic amino acid biosynthesis</keyword>
<dbReference type="SUPFAM" id="SSF51366">
    <property type="entry name" value="Ribulose-phoshate binding barrel"/>
    <property type="match status" value="1"/>
</dbReference>
<proteinExistence type="inferred from homology"/>
<dbReference type="PANTHER" id="PTHR43406">
    <property type="entry name" value="TRYPTOPHAN SYNTHASE, ALPHA CHAIN"/>
    <property type="match status" value="1"/>
</dbReference>
<accession>A0A0S6UF36</accession>
<dbReference type="InterPro" id="IPR018204">
    <property type="entry name" value="Trp_synthase_alpha_AS"/>
</dbReference>
<keyword evidence="4 9" id="KW-0028">Amino-acid biosynthesis</keyword>
<comment type="function">
    <text evidence="1 9">The alpha subunit is responsible for the aldol cleavage of indoleglycerol phosphate to indole and glyceraldehyde 3-phosphate.</text>
</comment>
<name>A0A0S6UF36_NEOTH</name>
<evidence type="ECO:0000256" key="5">
    <source>
        <dbReference type="ARBA" id="ARBA00022822"/>
    </source>
</evidence>
<gene>
    <name evidence="9" type="primary">trpA</name>
    <name evidence="11" type="ORF">MTY_2460</name>
</gene>
<evidence type="ECO:0000256" key="7">
    <source>
        <dbReference type="ARBA" id="ARBA00023239"/>
    </source>
</evidence>
<keyword evidence="5 9" id="KW-0822">Tryptophan biosynthesis</keyword>
<dbReference type="InterPro" id="IPR013785">
    <property type="entry name" value="Aldolase_TIM"/>
</dbReference>
<feature type="active site" description="Proton acceptor" evidence="9">
    <location>
        <position position="51"/>
    </location>
</feature>
<dbReference type="FunFam" id="3.20.20.70:FF:000037">
    <property type="entry name" value="Tryptophan synthase alpha chain"/>
    <property type="match status" value="1"/>
</dbReference>
<evidence type="ECO:0000256" key="9">
    <source>
        <dbReference type="HAMAP-Rule" id="MF_00131"/>
    </source>
</evidence>
<dbReference type="EMBL" id="DF238840">
    <property type="protein sequence ID" value="GAF27119.1"/>
    <property type="molecule type" value="Genomic_DNA"/>
</dbReference>
<dbReference type="EC" id="4.2.1.20" evidence="9"/>